<feature type="region of interest" description="Disordered" evidence="1">
    <location>
        <begin position="1"/>
        <end position="132"/>
    </location>
</feature>
<evidence type="ECO:0000256" key="1">
    <source>
        <dbReference type="SAM" id="MobiDB-lite"/>
    </source>
</evidence>
<dbReference type="AlphaFoldDB" id="A0AAX6HYH8"/>
<name>A0AAX6HYH8_IRIPA</name>
<keyword evidence="3" id="KW-1185">Reference proteome</keyword>
<dbReference type="EMBL" id="JANAVB010005799">
    <property type="protein sequence ID" value="KAJ6845763.1"/>
    <property type="molecule type" value="Genomic_DNA"/>
</dbReference>
<feature type="compositionally biased region" description="Basic and acidic residues" evidence="1">
    <location>
        <begin position="42"/>
        <end position="61"/>
    </location>
</feature>
<reference evidence="2" key="1">
    <citation type="journal article" date="2023" name="GigaByte">
        <title>Genome assembly of the bearded iris, Iris pallida Lam.</title>
        <authorList>
            <person name="Bruccoleri R.E."/>
            <person name="Oakeley E.J."/>
            <person name="Faust A.M.E."/>
            <person name="Altorfer M."/>
            <person name="Dessus-Babus S."/>
            <person name="Burckhardt D."/>
            <person name="Oertli M."/>
            <person name="Naumann U."/>
            <person name="Petersen F."/>
            <person name="Wong J."/>
        </authorList>
    </citation>
    <scope>NUCLEOTIDE SEQUENCE</scope>
    <source>
        <strain evidence="2">GSM-AAB239-AS_SAM_17_03QT</strain>
    </source>
</reference>
<feature type="compositionally biased region" description="Basic residues" evidence="1">
    <location>
        <begin position="94"/>
        <end position="112"/>
    </location>
</feature>
<protein>
    <submittedName>
        <fullName evidence="2">rRNA 2'-O-methyltransferase fibrillarin-like</fullName>
    </submittedName>
</protein>
<gene>
    <name evidence="2" type="ORF">M6B38_286055</name>
</gene>
<organism evidence="2 3">
    <name type="scientific">Iris pallida</name>
    <name type="common">Sweet iris</name>
    <dbReference type="NCBI Taxonomy" id="29817"/>
    <lineage>
        <taxon>Eukaryota</taxon>
        <taxon>Viridiplantae</taxon>
        <taxon>Streptophyta</taxon>
        <taxon>Embryophyta</taxon>
        <taxon>Tracheophyta</taxon>
        <taxon>Spermatophyta</taxon>
        <taxon>Magnoliopsida</taxon>
        <taxon>Liliopsida</taxon>
        <taxon>Asparagales</taxon>
        <taxon>Iridaceae</taxon>
        <taxon>Iridoideae</taxon>
        <taxon>Irideae</taxon>
        <taxon>Iris</taxon>
    </lineage>
</organism>
<reference evidence="2" key="2">
    <citation type="submission" date="2023-04" db="EMBL/GenBank/DDBJ databases">
        <authorList>
            <person name="Bruccoleri R.E."/>
            <person name="Oakeley E.J."/>
            <person name="Faust A.-M."/>
            <person name="Dessus-Babus S."/>
            <person name="Altorfer M."/>
            <person name="Burckhardt D."/>
            <person name="Oertli M."/>
            <person name="Naumann U."/>
            <person name="Petersen F."/>
            <person name="Wong J."/>
        </authorList>
    </citation>
    <scope>NUCLEOTIDE SEQUENCE</scope>
    <source>
        <strain evidence="2">GSM-AAB239-AS_SAM_17_03QT</strain>
        <tissue evidence="2">Leaf</tissue>
    </source>
</reference>
<accession>A0AAX6HYH8</accession>
<feature type="compositionally biased region" description="Basic residues" evidence="1">
    <location>
        <begin position="1"/>
        <end position="10"/>
    </location>
</feature>
<comment type="caution">
    <text evidence="2">The sequence shown here is derived from an EMBL/GenBank/DDBJ whole genome shotgun (WGS) entry which is preliminary data.</text>
</comment>
<evidence type="ECO:0000313" key="3">
    <source>
        <dbReference type="Proteomes" id="UP001140949"/>
    </source>
</evidence>
<dbReference type="Proteomes" id="UP001140949">
    <property type="component" value="Unassembled WGS sequence"/>
</dbReference>
<proteinExistence type="predicted"/>
<evidence type="ECO:0000313" key="2">
    <source>
        <dbReference type="EMBL" id="KAJ6845763.1"/>
    </source>
</evidence>
<sequence>MGKKRRKQERKGRGLPEVARSAGGAPARGGGGVSTRRQRRSDRKDAGGEGLYRRDGAEEAIPRSGDGVFRPGLPGTVRTPAERGCSGRVLARQAVRRRKKAALGDSRRRRSARGGQISGGLRPASAGALGRQRVEAGPRRFGCDIFCGGAAKSGNAWIRPAEMSSSARQRTHRRRLIGTGAVAGTWSGSGPSWRSMHNIYQLLQQEPSIQAIISRVIQNGDQDEIRRSFYLMWAIWKGRNETIF</sequence>